<feature type="domain" description="FYVE-type" evidence="5">
    <location>
        <begin position="38"/>
        <end position="98"/>
    </location>
</feature>
<organism evidence="6 7">
    <name type="scientific">Lymnaea stagnalis</name>
    <name type="common">Great pond snail</name>
    <name type="synonym">Helix stagnalis</name>
    <dbReference type="NCBI Taxonomy" id="6523"/>
    <lineage>
        <taxon>Eukaryota</taxon>
        <taxon>Metazoa</taxon>
        <taxon>Spiralia</taxon>
        <taxon>Lophotrochozoa</taxon>
        <taxon>Mollusca</taxon>
        <taxon>Gastropoda</taxon>
        <taxon>Heterobranchia</taxon>
        <taxon>Euthyneura</taxon>
        <taxon>Panpulmonata</taxon>
        <taxon>Hygrophila</taxon>
        <taxon>Lymnaeoidea</taxon>
        <taxon>Lymnaeidae</taxon>
        <taxon>Lymnaea</taxon>
    </lineage>
</organism>
<dbReference type="PROSITE" id="PS50178">
    <property type="entry name" value="ZF_FYVE"/>
    <property type="match status" value="1"/>
</dbReference>
<dbReference type="SMART" id="SM00064">
    <property type="entry name" value="FYVE"/>
    <property type="match status" value="1"/>
</dbReference>
<dbReference type="InterPro" id="IPR016024">
    <property type="entry name" value="ARM-type_fold"/>
</dbReference>
<protein>
    <recommendedName>
        <fullName evidence="5">FYVE-type domain-containing protein</fullName>
    </recommendedName>
</protein>
<dbReference type="SUPFAM" id="SSF57903">
    <property type="entry name" value="FYVE/PHD zinc finger"/>
    <property type="match status" value="1"/>
</dbReference>
<dbReference type="AlphaFoldDB" id="A0AAV2I143"/>
<dbReference type="Gene3D" id="3.30.40.10">
    <property type="entry name" value="Zinc/RING finger domain, C3HC4 (zinc finger)"/>
    <property type="match status" value="1"/>
</dbReference>
<dbReference type="InterPro" id="IPR011011">
    <property type="entry name" value="Znf_FYVE_PHD"/>
</dbReference>
<sequence>MDYIKVEGSIILPAKVDGSPDVFQCPHFTLVKPSWVPDGQSSYCELCSIKFTQLKRRHHCRMCGAVRCSKCCGNKIPLPQLGIEEAERVCESCRTVAELIAKSRSTVDNFLIDAAKGLSSFARHEKHIKKLVELGGMQALIALASTDAVTVLSPVISGLQALSNHTALHNHLAEAGAIKAICKILSNVGDHNEQIAVDGINALRVFCKSANFKTKALNDGGLQPVLSLCWSKNDVIALLSISTLGLIAEHLGTHPAIFDSKHSTVPRLLDLALSPDEKTQEVALKVLAILSTGTPQHKHRLVQDDVNSGRCLHKVLESNPTNPQILCNVACLVGNLATNMEDQGALQDLMHGCYRKLSSAESKLELLCHLTRALANFAVHKPNVSHLTFAVPDVVKYCLKSSVAPVQAQSMRLLLTLLGHAPARVSSLLISEGTLAFLTNLGGLPGFIDAVHTSLANDAPSIAKPL</sequence>
<evidence type="ECO:0000256" key="2">
    <source>
        <dbReference type="ARBA" id="ARBA00022771"/>
    </source>
</evidence>
<keyword evidence="3" id="KW-0862">Zinc</keyword>
<dbReference type="Pfam" id="PF01363">
    <property type="entry name" value="FYVE"/>
    <property type="match status" value="1"/>
</dbReference>
<dbReference type="PANTHER" id="PTHR39490">
    <property type="entry name" value="ARRESTIN DOMAIN-CONTAINING PROTEIN D"/>
    <property type="match status" value="1"/>
</dbReference>
<dbReference type="Proteomes" id="UP001497497">
    <property type="component" value="Unassembled WGS sequence"/>
</dbReference>
<evidence type="ECO:0000313" key="7">
    <source>
        <dbReference type="Proteomes" id="UP001497497"/>
    </source>
</evidence>
<dbReference type="GO" id="GO:0008270">
    <property type="term" value="F:zinc ion binding"/>
    <property type="evidence" value="ECO:0007669"/>
    <property type="project" value="UniProtKB-KW"/>
</dbReference>
<reference evidence="6 7" key="1">
    <citation type="submission" date="2024-04" db="EMBL/GenBank/DDBJ databases">
        <authorList>
            <consortium name="Genoscope - CEA"/>
            <person name="William W."/>
        </authorList>
    </citation>
    <scope>NUCLEOTIDE SEQUENCE [LARGE SCALE GENOMIC DNA]</scope>
</reference>
<dbReference type="InterPro" id="IPR052113">
    <property type="entry name" value="FYVE-type_Zinc_Finger"/>
</dbReference>
<comment type="caution">
    <text evidence="6">The sequence shown here is derived from an EMBL/GenBank/DDBJ whole genome shotgun (WGS) entry which is preliminary data.</text>
</comment>
<dbReference type="InterPro" id="IPR011989">
    <property type="entry name" value="ARM-like"/>
</dbReference>
<dbReference type="EMBL" id="CAXITT010000375">
    <property type="protein sequence ID" value="CAL1540232.1"/>
    <property type="molecule type" value="Genomic_DNA"/>
</dbReference>
<proteinExistence type="predicted"/>
<gene>
    <name evidence="6" type="ORF">GSLYS_00013920001</name>
</gene>
<dbReference type="Gene3D" id="1.25.10.10">
    <property type="entry name" value="Leucine-rich Repeat Variant"/>
    <property type="match status" value="2"/>
</dbReference>
<accession>A0AAV2I143</accession>
<evidence type="ECO:0000313" key="6">
    <source>
        <dbReference type="EMBL" id="CAL1540232.1"/>
    </source>
</evidence>
<name>A0AAV2I143_LYMST</name>
<evidence type="ECO:0000256" key="3">
    <source>
        <dbReference type="ARBA" id="ARBA00022833"/>
    </source>
</evidence>
<evidence type="ECO:0000259" key="5">
    <source>
        <dbReference type="PROSITE" id="PS50178"/>
    </source>
</evidence>
<dbReference type="InterPro" id="IPR013083">
    <property type="entry name" value="Znf_RING/FYVE/PHD"/>
</dbReference>
<dbReference type="SUPFAM" id="SSF48371">
    <property type="entry name" value="ARM repeat"/>
    <property type="match status" value="1"/>
</dbReference>
<dbReference type="PANTHER" id="PTHR39490:SF9">
    <property type="entry name" value="FYVE-TYPE DOMAIN-CONTAINING PROTEIN"/>
    <property type="match status" value="1"/>
</dbReference>
<keyword evidence="2 4" id="KW-0863">Zinc-finger</keyword>
<evidence type="ECO:0000256" key="4">
    <source>
        <dbReference type="PROSITE-ProRule" id="PRU00091"/>
    </source>
</evidence>
<evidence type="ECO:0000256" key="1">
    <source>
        <dbReference type="ARBA" id="ARBA00022723"/>
    </source>
</evidence>
<keyword evidence="7" id="KW-1185">Reference proteome</keyword>
<dbReference type="InterPro" id="IPR017455">
    <property type="entry name" value="Znf_FYVE-rel"/>
</dbReference>
<keyword evidence="1" id="KW-0479">Metal-binding</keyword>
<dbReference type="InterPro" id="IPR000306">
    <property type="entry name" value="Znf_FYVE"/>
</dbReference>